<dbReference type="EMBL" id="CAKOGP040002202">
    <property type="protein sequence ID" value="CAJ1965443.1"/>
    <property type="molecule type" value="Genomic_DNA"/>
</dbReference>
<evidence type="ECO:0000313" key="5">
    <source>
        <dbReference type="EMBL" id="CAJ1965443.1"/>
    </source>
</evidence>
<dbReference type="SUPFAM" id="SSF52833">
    <property type="entry name" value="Thioredoxin-like"/>
    <property type="match status" value="1"/>
</dbReference>
<organism evidence="5 6">
    <name type="scientific">Cylindrotheca closterium</name>
    <dbReference type="NCBI Taxonomy" id="2856"/>
    <lineage>
        <taxon>Eukaryota</taxon>
        <taxon>Sar</taxon>
        <taxon>Stramenopiles</taxon>
        <taxon>Ochrophyta</taxon>
        <taxon>Bacillariophyta</taxon>
        <taxon>Bacillariophyceae</taxon>
        <taxon>Bacillariophycidae</taxon>
        <taxon>Bacillariales</taxon>
        <taxon>Bacillariaceae</taxon>
        <taxon>Cylindrotheca</taxon>
    </lineage>
</organism>
<accession>A0AAD2G7V4</accession>
<reference evidence="5" key="1">
    <citation type="submission" date="2023-08" db="EMBL/GenBank/DDBJ databases">
        <authorList>
            <person name="Audoor S."/>
            <person name="Bilcke G."/>
        </authorList>
    </citation>
    <scope>NUCLEOTIDE SEQUENCE</scope>
</reference>
<protein>
    <recommendedName>
        <fullName evidence="4">Thioredoxin domain-containing protein</fullName>
    </recommendedName>
</protein>
<dbReference type="CDD" id="cd02947">
    <property type="entry name" value="TRX_family"/>
    <property type="match status" value="1"/>
</dbReference>
<dbReference type="Proteomes" id="UP001295423">
    <property type="component" value="Unassembled WGS sequence"/>
</dbReference>
<keyword evidence="3" id="KW-0676">Redox-active center</keyword>
<feature type="disulfide bond" description="Redox-active" evidence="3">
    <location>
        <begin position="22"/>
        <end position="25"/>
    </location>
</feature>
<evidence type="ECO:0000259" key="4">
    <source>
        <dbReference type="PROSITE" id="PS51352"/>
    </source>
</evidence>
<keyword evidence="6" id="KW-1185">Reference proteome</keyword>
<feature type="active site" description="Nucleophile" evidence="2">
    <location>
        <position position="22"/>
    </location>
</feature>
<dbReference type="PROSITE" id="PS51352">
    <property type="entry name" value="THIOREDOXIN_2"/>
    <property type="match status" value="1"/>
</dbReference>
<dbReference type="Gene3D" id="3.40.30.10">
    <property type="entry name" value="Glutaredoxin"/>
    <property type="match status" value="1"/>
</dbReference>
<dbReference type="InterPro" id="IPR017937">
    <property type="entry name" value="Thioredoxin_CS"/>
</dbReference>
<dbReference type="PANTHER" id="PTHR46115">
    <property type="entry name" value="THIOREDOXIN-LIKE PROTEIN 1"/>
    <property type="match status" value="1"/>
</dbReference>
<dbReference type="InterPro" id="IPR013766">
    <property type="entry name" value="Thioredoxin_domain"/>
</dbReference>
<proteinExistence type="predicted"/>
<dbReference type="AlphaFoldDB" id="A0AAD2G7V4"/>
<feature type="site" description="Contributes to redox potential value" evidence="2">
    <location>
        <position position="23"/>
    </location>
</feature>
<feature type="site" description="Deprotonates C-terminal active site Cys" evidence="2">
    <location>
        <position position="16"/>
    </location>
</feature>
<sequence>MSLGDAALQAKLTVIDFTATWCGPCRAIAPMFEALSKEIDDVVFVKCDVDEAPGIAQRFSVSAMPTFVFVKAGAVVDRLQGANPQRLRELIEEHM</sequence>
<feature type="domain" description="Thioredoxin" evidence="4">
    <location>
        <begin position="1"/>
        <end position="95"/>
    </location>
</feature>
<evidence type="ECO:0000313" key="6">
    <source>
        <dbReference type="Proteomes" id="UP001295423"/>
    </source>
</evidence>
<evidence type="ECO:0000256" key="3">
    <source>
        <dbReference type="PIRSR" id="PIRSR000077-4"/>
    </source>
</evidence>
<keyword evidence="1 3" id="KW-1015">Disulfide bond</keyword>
<name>A0AAD2G7V4_9STRA</name>
<dbReference type="InterPro" id="IPR005746">
    <property type="entry name" value="Thioredoxin"/>
</dbReference>
<dbReference type="InterPro" id="IPR036249">
    <property type="entry name" value="Thioredoxin-like_sf"/>
</dbReference>
<dbReference type="PROSITE" id="PS00194">
    <property type="entry name" value="THIOREDOXIN_1"/>
    <property type="match status" value="1"/>
</dbReference>
<comment type="caution">
    <text evidence="5">The sequence shown here is derived from an EMBL/GenBank/DDBJ whole genome shotgun (WGS) entry which is preliminary data.</text>
</comment>
<gene>
    <name evidence="5" type="ORF">CYCCA115_LOCUS21117</name>
</gene>
<dbReference type="GO" id="GO:0015035">
    <property type="term" value="F:protein-disulfide reductase activity"/>
    <property type="evidence" value="ECO:0007669"/>
    <property type="project" value="InterPro"/>
</dbReference>
<dbReference type="PIRSF" id="PIRSF000077">
    <property type="entry name" value="Thioredoxin"/>
    <property type="match status" value="1"/>
</dbReference>
<feature type="active site" description="Nucleophile" evidence="2">
    <location>
        <position position="25"/>
    </location>
</feature>
<dbReference type="Pfam" id="PF00085">
    <property type="entry name" value="Thioredoxin"/>
    <property type="match status" value="1"/>
</dbReference>
<dbReference type="PRINTS" id="PR00421">
    <property type="entry name" value="THIOREDOXIN"/>
</dbReference>
<feature type="site" description="Contributes to redox potential value" evidence="2">
    <location>
        <position position="24"/>
    </location>
</feature>
<evidence type="ECO:0000256" key="1">
    <source>
        <dbReference type="ARBA" id="ARBA00023157"/>
    </source>
</evidence>
<evidence type="ECO:0000256" key="2">
    <source>
        <dbReference type="PIRSR" id="PIRSR000077-1"/>
    </source>
</evidence>